<feature type="region of interest" description="Disordered" evidence="1">
    <location>
        <begin position="102"/>
        <end position="123"/>
    </location>
</feature>
<protein>
    <submittedName>
        <fullName evidence="2">DNA (Cytosine-5)-methyltransferase</fullName>
    </submittedName>
</protein>
<reference evidence="3" key="1">
    <citation type="submission" date="2024-07" db="EMBL/GenBank/DDBJ databases">
        <title>Two chromosome-level genome assemblies of Korean endemic species Abeliophyllum distichum and Forsythia ovata (Oleaceae).</title>
        <authorList>
            <person name="Jang H."/>
        </authorList>
    </citation>
    <scope>NUCLEOTIDE SEQUENCE [LARGE SCALE GENOMIC DNA]</scope>
</reference>
<accession>A0ABD1P3G8</accession>
<comment type="caution">
    <text evidence="2">The sequence shown here is derived from an EMBL/GenBank/DDBJ whole genome shotgun (WGS) entry which is preliminary data.</text>
</comment>
<organism evidence="2 3">
    <name type="scientific">Forsythia ovata</name>
    <dbReference type="NCBI Taxonomy" id="205694"/>
    <lineage>
        <taxon>Eukaryota</taxon>
        <taxon>Viridiplantae</taxon>
        <taxon>Streptophyta</taxon>
        <taxon>Embryophyta</taxon>
        <taxon>Tracheophyta</taxon>
        <taxon>Spermatophyta</taxon>
        <taxon>Magnoliopsida</taxon>
        <taxon>eudicotyledons</taxon>
        <taxon>Gunneridae</taxon>
        <taxon>Pentapetalae</taxon>
        <taxon>asterids</taxon>
        <taxon>lamiids</taxon>
        <taxon>Lamiales</taxon>
        <taxon>Oleaceae</taxon>
        <taxon>Forsythieae</taxon>
        <taxon>Forsythia</taxon>
    </lineage>
</organism>
<dbReference type="Proteomes" id="UP001604277">
    <property type="component" value="Unassembled WGS sequence"/>
</dbReference>
<dbReference type="EMBL" id="JBFOLJ010000029">
    <property type="protein sequence ID" value="KAL2458413.1"/>
    <property type="molecule type" value="Genomic_DNA"/>
</dbReference>
<evidence type="ECO:0000313" key="2">
    <source>
        <dbReference type="EMBL" id="KAL2458413.1"/>
    </source>
</evidence>
<gene>
    <name evidence="2" type="ORF">Fot_55683</name>
</gene>
<proteinExistence type="predicted"/>
<sequence>MLHYLALYNSDSGLIFLQLLPMKWRADIDVQAWEAIKTICSMVQFSFENSKIILQQFTEFPHENIKRCAFVIGLTKKMEERHHCAEEQTKLESKSSMGTCDVLEKGHAGNNNQANQQNAGKSKEIKWNGEPVGKHLLVRLYINVPQFVEMRLQLEHRKANADADKIDRARAEKRKGKGLLTKYYCKSLYWLERGAFFSLPFDEMDLGYGICHSCKLKETNNKNELFKENASKISLYTKVQYIVLMTSSTLAQLTFLQKGWRDEGSKVGEM</sequence>
<name>A0ABD1P3G8_9LAMI</name>
<keyword evidence="3" id="KW-1185">Reference proteome</keyword>
<dbReference type="AlphaFoldDB" id="A0ABD1P3G8"/>
<evidence type="ECO:0000256" key="1">
    <source>
        <dbReference type="SAM" id="MobiDB-lite"/>
    </source>
</evidence>
<evidence type="ECO:0000313" key="3">
    <source>
        <dbReference type="Proteomes" id="UP001604277"/>
    </source>
</evidence>
<feature type="compositionally biased region" description="Low complexity" evidence="1">
    <location>
        <begin position="108"/>
        <end position="120"/>
    </location>
</feature>